<dbReference type="PANTHER" id="PTHR30143">
    <property type="entry name" value="ACID HYDRATASE"/>
    <property type="match status" value="1"/>
</dbReference>
<reference evidence="3 4" key="1">
    <citation type="submission" date="2021-12" db="EMBL/GenBank/DDBJ databases">
        <title>Discovery of the Pendulisporaceae a myxobacterial family with distinct sporulation behavior and unique specialized metabolism.</title>
        <authorList>
            <person name="Garcia R."/>
            <person name="Popoff A."/>
            <person name="Bader C.D."/>
            <person name="Loehr J."/>
            <person name="Walesch S."/>
            <person name="Walt C."/>
            <person name="Boldt J."/>
            <person name="Bunk B."/>
            <person name="Haeckl F.J.F.P.J."/>
            <person name="Gunesch A.P."/>
            <person name="Birkelbach J."/>
            <person name="Nuebel U."/>
            <person name="Pietschmann T."/>
            <person name="Bach T."/>
            <person name="Mueller R."/>
        </authorList>
    </citation>
    <scope>NUCLEOTIDE SEQUENCE [LARGE SCALE GENOMIC DNA]</scope>
    <source>
        <strain evidence="3 4">MSr12523</strain>
    </source>
</reference>
<name>A0ABZ2K9F7_9BACT</name>
<keyword evidence="4" id="KW-1185">Reference proteome</keyword>
<sequence length="263" mass="28205">MQTVTDERAREAAAILWSAWQEKRLLEGLPERCRPRDLGEGYAIQRALGELAGATIGWKIAATSKAGQAHINVDRPFPGRLFACFAHASGATLPARHLHMRAAEAEFAFRMGRDLPPRDRPYELGEVMAAVGALHIAIEVPDSRYHDYVAAGAWQMVGDDSCAGYFVLGPEVAAWNGDELPGHTVALRKEGAVVATGIGSNVLGDPRLALTWLANELSQREHGLRAGEIVTTGTCITPYTIGPGDALTADFGTYGTVSVAFEP</sequence>
<evidence type="ECO:0000313" key="4">
    <source>
        <dbReference type="Proteomes" id="UP001379533"/>
    </source>
</evidence>
<dbReference type="InterPro" id="IPR011234">
    <property type="entry name" value="Fumarylacetoacetase-like_C"/>
</dbReference>
<organism evidence="3 4">
    <name type="scientific">Pendulispora brunnea</name>
    <dbReference type="NCBI Taxonomy" id="2905690"/>
    <lineage>
        <taxon>Bacteria</taxon>
        <taxon>Pseudomonadati</taxon>
        <taxon>Myxococcota</taxon>
        <taxon>Myxococcia</taxon>
        <taxon>Myxococcales</taxon>
        <taxon>Sorangiineae</taxon>
        <taxon>Pendulisporaceae</taxon>
        <taxon>Pendulispora</taxon>
    </lineage>
</organism>
<accession>A0ABZ2K9F7</accession>
<dbReference type="InterPro" id="IPR050772">
    <property type="entry name" value="Hydratase-Decarb/MhpD_sf"/>
</dbReference>
<dbReference type="Gene3D" id="3.90.850.10">
    <property type="entry name" value="Fumarylacetoacetase-like, C-terminal domain"/>
    <property type="match status" value="1"/>
</dbReference>
<dbReference type="InterPro" id="IPR036663">
    <property type="entry name" value="Fumarylacetoacetase_C_sf"/>
</dbReference>
<protein>
    <submittedName>
        <fullName evidence="3">Fumarylacetoacetate hydrolase family protein</fullName>
    </submittedName>
</protein>
<evidence type="ECO:0000259" key="2">
    <source>
        <dbReference type="Pfam" id="PF01557"/>
    </source>
</evidence>
<dbReference type="Pfam" id="PF01557">
    <property type="entry name" value="FAA_hydrolase"/>
    <property type="match status" value="1"/>
</dbReference>
<dbReference type="GO" id="GO:0016787">
    <property type="term" value="F:hydrolase activity"/>
    <property type="evidence" value="ECO:0007669"/>
    <property type="project" value="UniProtKB-KW"/>
</dbReference>
<feature type="domain" description="Fumarylacetoacetase-like C-terminal" evidence="2">
    <location>
        <begin position="100"/>
        <end position="257"/>
    </location>
</feature>
<evidence type="ECO:0000313" key="3">
    <source>
        <dbReference type="EMBL" id="WXA95327.1"/>
    </source>
</evidence>
<keyword evidence="3" id="KW-0378">Hydrolase</keyword>
<keyword evidence="1" id="KW-0456">Lyase</keyword>
<gene>
    <name evidence="3" type="ORF">LZC95_00540</name>
</gene>
<dbReference type="PANTHER" id="PTHR30143:SF0">
    <property type="entry name" value="2-KETO-4-PENTENOATE HYDRATASE"/>
    <property type="match status" value="1"/>
</dbReference>
<evidence type="ECO:0000256" key="1">
    <source>
        <dbReference type="ARBA" id="ARBA00023239"/>
    </source>
</evidence>
<dbReference type="SUPFAM" id="SSF56529">
    <property type="entry name" value="FAH"/>
    <property type="match status" value="1"/>
</dbReference>
<dbReference type="Proteomes" id="UP001379533">
    <property type="component" value="Chromosome"/>
</dbReference>
<dbReference type="RefSeq" id="WP_394845934.1">
    <property type="nucleotide sequence ID" value="NZ_CP089982.1"/>
</dbReference>
<dbReference type="EMBL" id="CP089982">
    <property type="protein sequence ID" value="WXA95327.1"/>
    <property type="molecule type" value="Genomic_DNA"/>
</dbReference>
<proteinExistence type="predicted"/>